<dbReference type="SMART" id="SM00091">
    <property type="entry name" value="PAS"/>
    <property type="match status" value="1"/>
</dbReference>
<dbReference type="Pfam" id="PF08448">
    <property type="entry name" value="PAS_4"/>
    <property type="match status" value="1"/>
</dbReference>
<dbReference type="InterPro" id="IPR013656">
    <property type="entry name" value="PAS_4"/>
</dbReference>
<dbReference type="PANTHER" id="PTHR43156">
    <property type="entry name" value="STAGE II SPORULATION PROTEIN E-RELATED"/>
    <property type="match status" value="1"/>
</dbReference>
<dbReference type="CDD" id="cd00130">
    <property type="entry name" value="PAS"/>
    <property type="match status" value="1"/>
</dbReference>
<dbReference type="SUPFAM" id="SSF55781">
    <property type="entry name" value="GAF domain-like"/>
    <property type="match status" value="2"/>
</dbReference>
<dbReference type="RefSeq" id="WP_344625166.1">
    <property type="nucleotide sequence ID" value="NZ_BAAALD010000040.1"/>
</dbReference>
<dbReference type="InterPro" id="IPR000014">
    <property type="entry name" value="PAS"/>
</dbReference>
<dbReference type="SMART" id="SM00331">
    <property type="entry name" value="PP2C_SIG"/>
    <property type="match status" value="1"/>
</dbReference>
<proteinExistence type="predicted"/>
<dbReference type="Gene3D" id="3.30.450.20">
    <property type="entry name" value="PAS domain"/>
    <property type="match status" value="1"/>
</dbReference>
<dbReference type="InterPro" id="IPR052016">
    <property type="entry name" value="Bact_Sigma-Reg"/>
</dbReference>
<dbReference type="InterPro" id="IPR029016">
    <property type="entry name" value="GAF-like_dom_sf"/>
</dbReference>
<dbReference type="PROSITE" id="PS50112">
    <property type="entry name" value="PAS"/>
    <property type="match status" value="1"/>
</dbReference>
<dbReference type="InterPro" id="IPR036457">
    <property type="entry name" value="PPM-type-like_dom_sf"/>
</dbReference>
<protein>
    <submittedName>
        <fullName evidence="3">SpoIIE family protein phosphatase</fullName>
    </submittedName>
</protein>
<evidence type="ECO:0000313" key="3">
    <source>
        <dbReference type="EMBL" id="GAA1093770.1"/>
    </source>
</evidence>
<dbReference type="InterPro" id="IPR003018">
    <property type="entry name" value="GAF"/>
</dbReference>
<dbReference type="SUPFAM" id="SSF55785">
    <property type="entry name" value="PYP-like sensor domain (PAS domain)"/>
    <property type="match status" value="1"/>
</dbReference>
<dbReference type="Gene3D" id="3.60.40.10">
    <property type="entry name" value="PPM-type phosphatase domain"/>
    <property type="match status" value="1"/>
</dbReference>
<gene>
    <name evidence="3" type="ORF">GCM10009663_41660</name>
</gene>
<evidence type="ECO:0000256" key="1">
    <source>
        <dbReference type="ARBA" id="ARBA00022801"/>
    </source>
</evidence>
<dbReference type="Gene3D" id="3.30.450.40">
    <property type="match status" value="2"/>
</dbReference>
<dbReference type="Pfam" id="PF07228">
    <property type="entry name" value="SpoIIE"/>
    <property type="match status" value="1"/>
</dbReference>
<keyword evidence="4" id="KW-1185">Reference proteome</keyword>
<evidence type="ECO:0000259" key="2">
    <source>
        <dbReference type="PROSITE" id="PS50112"/>
    </source>
</evidence>
<accession>A0ABN1TM75</accession>
<keyword evidence="1" id="KW-0378">Hydrolase</keyword>
<dbReference type="EMBL" id="BAAALD010000040">
    <property type="protein sequence ID" value="GAA1093770.1"/>
    <property type="molecule type" value="Genomic_DNA"/>
</dbReference>
<evidence type="ECO:0000313" key="4">
    <source>
        <dbReference type="Proteomes" id="UP001499987"/>
    </source>
</evidence>
<dbReference type="SUPFAM" id="SSF81606">
    <property type="entry name" value="PP2C-like"/>
    <property type="match status" value="1"/>
</dbReference>
<dbReference type="InterPro" id="IPR035965">
    <property type="entry name" value="PAS-like_dom_sf"/>
</dbReference>
<reference evidence="3 4" key="1">
    <citation type="journal article" date="2019" name="Int. J. Syst. Evol. Microbiol.">
        <title>The Global Catalogue of Microorganisms (GCM) 10K type strain sequencing project: providing services to taxonomists for standard genome sequencing and annotation.</title>
        <authorList>
            <consortium name="The Broad Institute Genomics Platform"/>
            <consortium name="The Broad Institute Genome Sequencing Center for Infectious Disease"/>
            <person name="Wu L."/>
            <person name="Ma J."/>
        </authorList>
    </citation>
    <scope>NUCLEOTIDE SEQUENCE [LARGE SCALE GENOMIC DNA]</scope>
    <source>
        <strain evidence="3 4">JCM 13002</strain>
    </source>
</reference>
<name>A0ABN1TM75_9ACTN</name>
<organism evidence="3 4">
    <name type="scientific">Kitasatospora arboriphila</name>
    <dbReference type="NCBI Taxonomy" id="258052"/>
    <lineage>
        <taxon>Bacteria</taxon>
        <taxon>Bacillati</taxon>
        <taxon>Actinomycetota</taxon>
        <taxon>Actinomycetes</taxon>
        <taxon>Kitasatosporales</taxon>
        <taxon>Streptomycetaceae</taxon>
        <taxon>Kitasatospora</taxon>
    </lineage>
</organism>
<comment type="caution">
    <text evidence="3">The sequence shown here is derived from an EMBL/GenBank/DDBJ whole genome shotgun (WGS) entry which is preliminary data.</text>
</comment>
<feature type="domain" description="PAS" evidence="2">
    <location>
        <begin position="176"/>
        <end position="220"/>
    </location>
</feature>
<dbReference type="Proteomes" id="UP001499987">
    <property type="component" value="Unassembled WGS sequence"/>
</dbReference>
<sequence>MPAVADRGPAGWDRRIDGALTGVVELCGASSGCLYLLPEGEEVLHLTVVRGLPAEFVAPWTRVAVTAPVPVADAVRRRALVWSGSQQDFAREYPRSAVTMPYHFALAAAPVEADGVCVGALLLLWPSAHPQYLRDAERAVVTAGCAQLGELLAEAAPAVPSRPRVLPLRLAAAKLPETAGRAFAERLPGGSCAMDLNGRIVFLTDTACALLGAGPEKLLGALPWQALPWLDDPAYEDRYRAAIISREPAAFTAMRPPDRWLAFRLYPAGDGISVRITPTADGPEPVPPSRPVPVSRAGQIYQIMHLAAALTEAVSVDDVVALVAEQVLPAFGADGLALLTAEHGRLLVTGYRGYSADAMARFEDIPLKVRDTPTLRALTTGIPGFYGSSAELAEAYPDVPQVTGKQAWAVLPLITSGRPVGCLLLAYDRPHPFAADERTVLTSLAGLIAQALDRAHLYDTKNQLAHDLQQALLPHTLPAVHGLKVAAHYLPTTRGMDVGGDFYDLIRLGPKAAAAVIGDVQGHSFPAAALMGQVRTAVHAAAGASPEEVLVRTNRLLCDLDPGLFTTCLYAHLDLAAGRAYLVSAGHPPPVLRPPGGPARVLDIPPGPPMGIDPDAIYPITETAFEPGALLLLYTDGLVEAPGTDLGRAIAALAGQLDQSLSGDLDVTVRELVARARRAGRRWDDIATLLLQAGPA</sequence>
<dbReference type="SMART" id="SM00065">
    <property type="entry name" value="GAF"/>
    <property type="match status" value="1"/>
</dbReference>
<dbReference type="InterPro" id="IPR001932">
    <property type="entry name" value="PPM-type_phosphatase-like_dom"/>
</dbReference>
<dbReference type="PANTHER" id="PTHR43156:SF2">
    <property type="entry name" value="STAGE II SPORULATION PROTEIN E"/>
    <property type="match status" value="1"/>
</dbReference>
<dbReference type="Pfam" id="PF13185">
    <property type="entry name" value="GAF_2"/>
    <property type="match status" value="1"/>
</dbReference>